<organism evidence="1 2">
    <name type="scientific">Nakamurella flavida</name>
    <dbReference type="NCBI Taxonomy" id="363630"/>
    <lineage>
        <taxon>Bacteria</taxon>
        <taxon>Bacillati</taxon>
        <taxon>Actinomycetota</taxon>
        <taxon>Actinomycetes</taxon>
        <taxon>Nakamurellales</taxon>
        <taxon>Nakamurellaceae</taxon>
        <taxon>Nakamurella</taxon>
    </lineage>
</organism>
<dbReference type="Proteomes" id="UP000663801">
    <property type="component" value="Unassembled WGS sequence"/>
</dbReference>
<proteinExistence type="predicted"/>
<dbReference type="InterPro" id="IPR013402">
    <property type="entry name" value="CHP02569"/>
</dbReference>
<dbReference type="SUPFAM" id="SSF56112">
    <property type="entry name" value="Protein kinase-like (PK-like)"/>
    <property type="match status" value="1"/>
</dbReference>
<dbReference type="InterPro" id="IPR011009">
    <property type="entry name" value="Kinase-like_dom_sf"/>
</dbReference>
<accession>A0A938YHQ6</accession>
<reference evidence="1" key="1">
    <citation type="submission" date="2021-01" db="EMBL/GenBank/DDBJ databases">
        <title>KCTC 19127 draft genome.</title>
        <authorList>
            <person name="An D."/>
        </authorList>
    </citation>
    <scope>NUCLEOTIDE SEQUENCE</scope>
    <source>
        <strain evidence="1">KCTC 19127</strain>
    </source>
</reference>
<sequence>MATSPVGSAPPPDHVLAAFGAVGGAAEQLPSGRQGAPFLFGDIVLSPAPDAAETSWVAGVLEHLHVPSVRLARPVRSSDGRWVVGGWAARRRVSGVPLPRYDDMLAVSSRLHQALADVTEPRFLRRGHTVGHWADQLAWGEVADDGRLPEGHGSALVAELASGRREVDLPAQLTHGDLFADVLFAGDAPPAVVDIAPHWRPASWASAVLAVDALTFGGASIDLVDEWAGRLPEWPQMLRRALIFRLGAQLIHPSPHVSVDPVSGRVSEMDASEALVHLLSVSEVLSPVLSASA</sequence>
<dbReference type="EMBL" id="JAERWL010000001">
    <property type="protein sequence ID" value="MBM9474963.1"/>
    <property type="molecule type" value="Genomic_DNA"/>
</dbReference>
<keyword evidence="2" id="KW-1185">Reference proteome</keyword>
<name>A0A938YHQ6_9ACTN</name>
<protein>
    <submittedName>
        <fullName evidence="1">TIGR02569 family protein</fullName>
    </submittedName>
</protein>
<dbReference type="AlphaFoldDB" id="A0A938YHQ6"/>
<comment type="caution">
    <text evidence="1">The sequence shown here is derived from an EMBL/GenBank/DDBJ whole genome shotgun (WGS) entry which is preliminary data.</text>
</comment>
<dbReference type="NCBIfam" id="TIGR02569">
    <property type="entry name" value="TIGR02569_actnb"/>
    <property type="match status" value="1"/>
</dbReference>
<evidence type="ECO:0000313" key="1">
    <source>
        <dbReference type="EMBL" id="MBM9474963.1"/>
    </source>
</evidence>
<dbReference type="RefSeq" id="WP_205255112.1">
    <property type="nucleotide sequence ID" value="NZ_BAAAPV010000001.1"/>
</dbReference>
<gene>
    <name evidence="1" type="ORF">JL107_00760</name>
</gene>
<evidence type="ECO:0000313" key="2">
    <source>
        <dbReference type="Proteomes" id="UP000663801"/>
    </source>
</evidence>